<name>A0A2N1N3A1_9GLOM</name>
<protein>
    <submittedName>
        <fullName evidence="2">Uncharacterized protein</fullName>
    </submittedName>
</protein>
<dbReference type="VEuPathDB" id="FungiDB:FUN_010396"/>
<sequence length="147" mass="16278">MTPPQLGQGYRSTWRCNATEQSSRSPPMLITTTVAPDGTAISGFRWVSLKGHYSPRLPIQQNTVVNPQLVYTWHNEVHLTVTSRTESNRGESNPTSEPNTSLALMNNPVGLRPVRRPNYHKDIATESLASMKPSSPKGPLKISLSDR</sequence>
<reference evidence="2 3" key="2">
    <citation type="submission" date="2017-10" db="EMBL/GenBank/DDBJ databases">
        <title>Extensive intraspecific genome diversity in a model arbuscular mycorrhizal fungus.</title>
        <authorList>
            <person name="Chen E.C.H."/>
            <person name="Morin E."/>
            <person name="Baudet D."/>
            <person name="Noel J."/>
            <person name="Ndikumana S."/>
            <person name="Charron P."/>
            <person name="St-Onge C."/>
            <person name="Giorgi J."/>
            <person name="Grigoriev I.V."/>
            <person name="Roux C."/>
            <person name="Martin F.M."/>
            <person name="Corradi N."/>
        </authorList>
    </citation>
    <scope>NUCLEOTIDE SEQUENCE [LARGE SCALE GENOMIC DNA]</scope>
    <source>
        <strain evidence="2 3">C2</strain>
    </source>
</reference>
<gene>
    <name evidence="2" type="ORF">RhiirC2_782382</name>
</gene>
<proteinExistence type="predicted"/>
<dbReference type="AlphaFoldDB" id="A0A2N1N3A1"/>
<evidence type="ECO:0000256" key="1">
    <source>
        <dbReference type="SAM" id="MobiDB-lite"/>
    </source>
</evidence>
<dbReference type="Proteomes" id="UP000233469">
    <property type="component" value="Unassembled WGS sequence"/>
</dbReference>
<comment type="caution">
    <text evidence="2">The sequence shown here is derived from an EMBL/GenBank/DDBJ whole genome shotgun (WGS) entry which is preliminary data.</text>
</comment>
<feature type="region of interest" description="Disordered" evidence="1">
    <location>
        <begin position="82"/>
        <end position="147"/>
    </location>
</feature>
<organism evidence="2 3">
    <name type="scientific">Rhizophagus irregularis</name>
    <dbReference type="NCBI Taxonomy" id="588596"/>
    <lineage>
        <taxon>Eukaryota</taxon>
        <taxon>Fungi</taxon>
        <taxon>Fungi incertae sedis</taxon>
        <taxon>Mucoromycota</taxon>
        <taxon>Glomeromycotina</taxon>
        <taxon>Glomeromycetes</taxon>
        <taxon>Glomerales</taxon>
        <taxon>Glomeraceae</taxon>
        <taxon>Rhizophagus</taxon>
    </lineage>
</organism>
<dbReference type="EMBL" id="LLXL01000851">
    <property type="protein sequence ID" value="PKK68346.1"/>
    <property type="molecule type" value="Genomic_DNA"/>
</dbReference>
<feature type="compositionally biased region" description="Polar residues" evidence="1">
    <location>
        <begin position="82"/>
        <end position="104"/>
    </location>
</feature>
<accession>A0A2N1N3A1</accession>
<evidence type="ECO:0000313" key="2">
    <source>
        <dbReference type="EMBL" id="PKK68346.1"/>
    </source>
</evidence>
<feature type="region of interest" description="Disordered" evidence="1">
    <location>
        <begin position="1"/>
        <end position="24"/>
    </location>
</feature>
<reference evidence="2 3" key="1">
    <citation type="submission" date="2016-04" db="EMBL/GenBank/DDBJ databases">
        <title>Genome analyses suggest a sexual origin of heterokaryosis in a supposedly ancient asexual fungus.</title>
        <authorList>
            <person name="Ropars J."/>
            <person name="Sedzielewska K."/>
            <person name="Noel J."/>
            <person name="Charron P."/>
            <person name="Farinelli L."/>
            <person name="Marton T."/>
            <person name="Kruger M."/>
            <person name="Pelin A."/>
            <person name="Brachmann A."/>
            <person name="Corradi N."/>
        </authorList>
    </citation>
    <scope>NUCLEOTIDE SEQUENCE [LARGE SCALE GENOMIC DNA]</scope>
    <source>
        <strain evidence="2 3">C2</strain>
    </source>
</reference>
<evidence type="ECO:0000313" key="3">
    <source>
        <dbReference type="Proteomes" id="UP000233469"/>
    </source>
</evidence>
<feature type="compositionally biased region" description="Polar residues" evidence="1">
    <location>
        <begin position="10"/>
        <end position="24"/>
    </location>
</feature>